<dbReference type="EMBL" id="SMZJ02000004">
    <property type="protein sequence ID" value="TWO32812.1"/>
    <property type="molecule type" value="Genomic_DNA"/>
</dbReference>
<evidence type="ECO:0008006" key="3">
    <source>
        <dbReference type="Google" id="ProtNLM"/>
    </source>
</evidence>
<dbReference type="Proteomes" id="UP000295814">
    <property type="component" value="Unassembled WGS sequence"/>
</dbReference>
<dbReference type="AlphaFoldDB" id="A0A562YEV8"/>
<organism evidence="1 2">
    <name type="scientific">Seonamhaeicola sediminis</name>
    <dbReference type="NCBI Taxonomy" id="2528206"/>
    <lineage>
        <taxon>Bacteria</taxon>
        <taxon>Pseudomonadati</taxon>
        <taxon>Bacteroidota</taxon>
        <taxon>Flavobacteriia</taxon>
        <taxon>Flavobacteriales</taxon>
        <taxon>Flavobacteriaceae</taxon>
    </lineage>
</organism>
<dbReference type="InterPro" id="IPR036249">
    <property type="entry name" value="Thioredoxin-like_sf"/>
</dbReference>
<accession>A0A562YEV8</accession>
<evidence type="ECO:0000313" key="2">
    <source>
        <dbReference type="Proteomes" id="UP000295814"/>
    </source>
</evidence>
<comment type="caution">
    <text evidence="1">The sequence shown here is derived from an EMBL/GenBank/DDBJ whole genome shotgun (WGS) entry which is preliminary data.</text>
</comment>
<dbReference type="Gene3D" id="3.40.30.10">
    <property type="entry name" value="Glutaredoxin"/>
    <property type="match status" value="1"/>
</dbReference>
<evidence type="ECO:0000313" key="1">
    <source>
        <dbReference type="EMBL" id="TWO32812.1"/>
    </source>
</evidence>
<dbReference type="RefSeq" id="WP_133355529.1">
    <property type="nucleotide sequence ID" value="NZ_SMZJ02000004.1"/>
</dbReference>
<gene>
    <name evidence="1" type="ORF">E1J38_008070</name>
</gene>
<reference evidence="1 2" key="1">
    <citation type="submission" date="2019-07" db="EMBL/GenBank/DDBJ databases">
        <title>Seonamhaeicola sp. W255 draft genome.</title>
        <authorList>
            <person name="Zhang X.-Y."/>
            <person name="Zhang R."/>
            <person name="Zhong Y.-L."/>
            <person name="Du Z.-J."/>
        </authorList>
    </citation>
    <scope>NUCLEOTIDE SEQUENCE [LARGE SCALE GENOMIC DNA]</scope>
    <source>
        <strain evidence="1 2">W255</strain>
    </source>
</reference>
<name>A0A562YEV8_9FLAO</name>
<dbReference type="OrthoDB" id="1146847at2"/>
<sequence length="474" mass="55856">MKIYVSILLSSLMFFWSCEKNSSSTENNIAYFGGEIINPTTKFLVLEKGEHKTDTIRLDGRNRFLYKIDSLKEGIYTFKHGGEYQSILLEPNDSVLLRLNTLEFDESLVYTGKGAKKNNYFINEFLENEKEEKYILKLCQLEPLEYLKRVDSLKQRRLDNLERFTKKYDVSDLFHKIALANIGFNYNASKEMYPFMHYGNNKGDFLIKLPDDFYSYRETINYNDTFFKHYHNYHKFLRSNFNNISLEAHYKHKGDERFKWSSACFNLDRLHLIDSLVTDESIKDELLYYFTIKYISLSNNPKGNSLILASFSEKTNNEFSKNSMEHYVRALQKLEPGSKLPSIPILDYNNNEYEINSVINKPTIITFWSNGMYSHFKDNYLKIKELTVKYPEVNFITINVDDIGLEKPKQILKDCKFNCDNQYLFKNPEESKKALVIYPVTKTFIINENKEIVRSNANIFSMSFEEQLLGLINN</sequence>
<keyword evidence="2" id="KW-1185">Reference proteome</keyword>
<proteinExistence type="predicted"/>
<dbReference type="SUPFAM" id="SSF52833">
    <property type="entry name" value="Thioredoxin-like"/>
    <property type="match status" value="1"/>
</dbReference>
<protein>
    <recommendedName>
        <fullName evidence="3">Thioredoxin domain-containing protein</fullName>
    </recommendedName>
</protein>